<protein>
    <submittedName>
        <fullName evidence="2">Uncharacterized protein</fullName>
    </submittedName>
</protein>
<evidence type="ECO:0000313" key="2">
    <source>
        <dbReference type="EMBL" id="KAJ6968039.1"/>
    </source>
</evidence>
<proteinExistence type="predicted"/>
<dbReference type="AlphaFoldDB" id="A0AAD6LKI9"/>
<comment type="caution">
    <text evidence="2">The sequence shown here is derived from an EMBL/GenBank/DDBJ whole genome shotgun (WGS) entry which is preliminary data.</text>
</comment>
<sequence>MQTDRDQMNKTNRIPNSSPSSEQNRTRPIIITIEHAGLRYLIVNGLGVSRFSSIVQQYEWLNGSQYKSIELVKSDWVATRKSPPSAIDYWGFDESIVRNIWEDKARIALNQQLTRARKNAMAKENTTNIIDCLDKGPTWINNDDWNQMIKDVWSTPEFQRRSESARRNRLSQTDGKISTHSGGTVSFASYRANMQEEAGGKEPPWDDVFSALHQSTKQSGSFVDNKSKKVVENYKMEMISKYGTDRENHPSFDGAAWCAASGGVTKGRVYGAPRMPKSIVSPSSSSHSYSVESSYPSSSYRALQEEIKKKDDLIFAMKRQMDSMQEYLVNNLGYHGGTSNIDQGMPSPLTPSIPPHMAPQIMTSMGPTSQPIYRPTPRPLYPDQQYHGSSSQPEP</sequence>
<keyword evidence="3" id="KW-1185">Reference proteome</keyword>
<dbReference type="EMBL" id="JAQIZT010000016">
    <property type="protein sequence ID" value="KAJ6968039.1"/>
    <property type="molecule type" value="Genomic_DNA"/>
</dbReference>
<evidence type="ECO:0000256" key="1">
    <source>
        <dbReference type="SAM" id="MobiDB-lite"/>
    </source>
</evidence>
<name>A0AAD6LKI9_9ROSI</name>
<accession>A0AAD6LKI9</accession>
<feature type="compositionally biased region" description="Polar residues" evidence="1">
    <location>
        <begin position="9"/>
        <end position="23"/>
    </location>
</feature>
<gene>
    <name evidence="2" type="ORF">NC653_036087</name>
</gene>
<feature type="region of interest" description="Disordered" evidence="1">
    <location>
        <begin position="361"/>
        <end position="395"/>
    </location>
</feature>
<feature type="compositionally biased region" description="Polar residues" evidence="1">
    <location>
        <begin position="361"/>
        <end position="371"/>
    </location>
</feature>
<organism evidence="2 3">
    <name type="scientific">Populus alba x Populus x berolinensis</name>
    <dbReference type="NCBI Taxonomy" id="444605"/>
    <lineage>
        <taxon>Eukaryota</taxon>
        <taxon>Viridiplantae</taxon>
        <taxon>Streptophyta</taxon>
        <taxon>Embryophyta</taxon>
        <taxon>Tracheophyta</taxon>
        <taxon>Spermatophyta</taxon>
        <taxon>Magnoliopsida</taxon>
        <taxon>eudicotyledons</taxon>
        <taxon>Gunneridae</taxon>
        <taxon>Pentapetalae</taxon>
        <taxon>rosids</taxon>
        <taxon>fabids</taxon>
        <taxon>Malpighiales</taxon>
        <taxon>Salicaceae</taxon>
        <taxon>Saliceae</taxon>
        <taxon>Populus</taxon>
    </lineage>
</organism>
<evidence type="ECO:0000313" key="3">
    <source>
        <dbReference type="Proteomes" id="UP001164929"/>
    </source>
</evidence>
<feature type="region of interest" description="Disordered" evidence="1">
    <location>
        <begin position="158"/>
        <end position="182"/>
    </location>
</feature>
<dbReference type="InterPro" id="IPR004252">
    <property type="entry name" value="Probable_transposase_24"/>
</dbReference>
<reference evidence="2 3" key="1">
    <citation type="journal article" date="2023" name="Mol. Ecol. Resour.">
        <title>Chromosome-level genome assembly of a triploid poplar Populus alba 'Berolinensis'.</title>
        <authorList>
            <person name="Chen S."/>
            <person name="Yu Y."/>
            <person name="Wang X."/>
            <person name="Wang S."/>
            <person name="Zhang T."/>
            <person name="Zhou Y."/>
            <person name="He R."/>
            <person name="Meng N."/>
            <person name="Wang Y."/>
            <person name="Liu W."/>
            <person name="Liu Z."/>
            <person name="Liu J."/>
            <person name="Guo Q."/>
            <person name="Huang H."/>
            <person name="Sederoff R.R."/>
            <person name="Wang G."/>
            <person name="Qu G."/>
            <person name="Chen S."/>
        </authorList>
    </citation>
    <scope>NUCLEOTIDE SEQUENCE [LARGE SCALE GENOMIC DNA]</scope>
    <source>
        <strain evidence="2">SC-2020</strain>
    </source>
</reference>
<dbReference type="Pfam" id="PF03004">
    <property type="entry name" value="Transposase_24"/>
    <property type="match status" value="1"/>
</dbReference>
<feature type="region of interest" description="Disordered" evidence="1">
    <location>
        <begin position="1"/>
        <end position="26"/>
    </location>
</feature>
<dbReference type="Proteomes" id="UP001164929">
    <property type="component" value="Chromosome 16"/>
</dbReference>
<feature type="compositionally biased region" description="Polar residues" evidence="1">
    <location>
        <begin position="386"/>
        <end position="395"/>
    </location>
</feature>
<feature type="compositionally biased region" description="Polar residues" evidence="1">
    <location>
        <begin position="170"/>
        <end position="182"/>
    </location>
</feature>